<keyword evidence="2" id="KW-1185">Reference proteome</keyword>
<evidence type="ECO:0000313" key="2">
    <source>
        <dbReference type="Proteomes" id="UP000030121"/>
    </source>
</evidence>
<reference evidence="1 2" key="1">
    <citation type="submission" date="2013-09" db="EMBL/GenBank/DDBJ databases">
        <authorList>
            <person name="Zeng Z."/>
            <person name="Chen C."/>
        </authorList>
    </citation>
    <scope>NUCLEOTIDE SEQUENCE [LARGE SCALE GENOMIC DNA]</scope>
    <source>
        <strain evidence="1 2">GH29-5</strain>
    </source>
</reference>
<comment type="caution">
    <text evidence="1">The sequence shown here is derived from an EMBL/GenBank/DDBJ whole genome shotgun (WGS) entry which is preliminary data.</text>
</comment>
<evidence type="ECO:0008006" key="3">
    <source>
        <dbReference type="Google" id="ProtNLM"/>
    </source>
</evidence>
<proteinExistence type="predicted"/>
<sequence>MNFYSFAEWYSYNSVNFKISFPQKPIEENKTMQTLGGEIEVKTLTYKAQNPAEKNLKFYVSVNEIPNASKENLTNDEQKTFLDAAINGSVRNHKATIISDNPITLNKYSGREVKMSMNDNKIIVNMKNYIVKNKYYGLIVYSTKQNDNNSEINQFFKSFEIKDISK</sequence>
<dbReference type="AlphaFoldDB" id="A0A0A2M8G7"/>
<name>A0A0A2M8G7_9FLAO</name>
<evidence type="ECO:0000313" key="1">
    <source>
        <dbReference type="EMBL" id="KGO84580.1"/>
    </source>
</evidence>
<dbReference type="Proteomes" id="UP000030121">
    <property type="component" value="Unassembled WGS sequence"/>
</dbReference>
<dbReference type="EMBL" id="JRLW01000085">
    <property type="protein sequence ID" value="KGO84580.1"/>
    <property type="molecule type" value="Genomic_DNA"/>
</dbReference>
<accession>A0A0A2M8G7</accession>
<protein>
    <recommendedName>
        <fullName evidence="3">PsbP C-terminal domain-containing protein</fullName>
    </recommendedName>
</protein>
<gene>
    <name evidence="1" type="ORF">Q764_14470</name>
</gene>
<dbReference type="eggNOG" id="ENOG5032R4S">
    <property type="taxonomic scope" value="Bacteria"/>
</dbReference>
<organism evidence="1 2">
    <name type="scientific">Flavobacterium suncheonense GH29-5 = DSM 17707</name>
    <dbReference type="NCBI Taxonomy" id="1121899"/>
    <lineage>
        <taxon>Bacteria</taxon>
        <taxon>Pseudomonadati</taxon>
        <taxon>Bacteroidota</taxon>
        <taxon>Flavobacteriia</taxon>
        <taxon>Flavobacteriales</taxon>
        <taxon>Flavobacteriaceae</taxon>
        <taxon>Flavobacterium</taxon>
    </lineage>
</organism>